<keyword evidence="2" id="KW-1185">Reference proteome</keyword>
<protein>
    <submittedName>
        <fullName evidence="1">Uncharacterized protein</fullName>
    </submittedName>
</protein>
<reference evidence="1" key="1">
    <citation type="journal article" date="2021" name="Genome Biol. Evol.">
        <title>A High-Quality Reference Genome for a Parasitic Bivalve with Doubly Uniparental Inheritance (Bivalvia: Unionida).</title>
        <authorList>
            <person name="Smith C.H."/>
        </authorList>
    </citation>
    <scope>NUCLEOTIDE SEQUENCE</scope>
    <source>
        <strain evidence="1">CHS0354</strain>
    </source>
</reference>
<name>A0AAE0RVL9_9BIVA</name>
<proteinExistence type="predicted"/>
<evidence type="ECO:0000313" key="2">
    <source>
        <dbReference type="Proteomes" id="UP001195483"/>
    </source>
</evidence>
<comment type="caution">
    <text evidence="1">The sequence shown here is derived from an EMBL/GenBank/DDBJ whole genome shotgun (WGS) entry which is preliminary data.</text>
</comment>
<dbReference type="Proteomes" id="UP001195483">
    <property type="component" value="Unassembled WGS sequence"/>
</dbReference>
<dbReference type="AlphaFoldDB" id="A0AAE0RVL9"/>
<sequence>MIKVVNASYSLALCNVSSPVSAMFDLKASCSSGNSSGTSGSCNLTSDRVTRCLASYQLGSFPYGSNLRNLQQFCSNLDCTLDCLRNATEGVSYYCSVEYDNTTFITLFRYLCANVSCNNSVSNE</sequence>
<gene>
    <name evidence="1" type="ORF">CHS0354_034060</name>
</gene>
<accession>A0AAE0RVL9</accession>
<reference evidence="1" key="3">
    <citation type="submission" date="2023-05" db="EMBL/GenBank/DDBJ databases">
        <authorList>
            <person name="Smith C.H."/>
        </authorList>
    </citation>
    <scope>NUCLEOTIDE SEQUENCE</scope>
    <source>
        <strain evidence="1">CHS0354</strain>
        <tissue evidence="1">Mantle</tissue>
    </source>
</reference>
<organism evidence="1 2">
    <name type="scientific">Potamilus streckersoni</name>
    <dbReference type="NCBI Taxonomy" id="2493646"/>
    <lineage>
        <taxon>Eukaryota</taxon>
        <taxon>Metazoa</taxon>
        <taxon>Spiralia</taxon>
        <taxon>Lophotrochozoa</taxon>
        <taxon>Mollusca</taxon>
        <taxon>Bivalvia</taxon>
        <taxon>Autobranchia</taxon>
        <taxon>Heteroconchia</taxon>
        <taxon>Palaeoheterodonta</taxon>
        <taxon>Unionida</taxon>
        <taxon>Unionoidea</taxon>
        <taxon>Unionidae</taxon>
        <taxon>Ambleminae</taxon>
        <taxon>Lampsilini</taxon>
        <taxon>Potamilus</taxon>
    </lineage>
</organism>
<dbReference type="EMBL" id="JAEAOA010001989">
    <property type="protein sequence ID" value="KAK3580120.1"/>
    <property type="molecule type" value="Genomic_DNA"/>
</dbReference>
<evidence type="ECO:0000313" key="1">
    <source>
        <dbReference type="EMBL" id="KAK3580120.1"/>
    </source>
</evidence>
<reference evidence="1" key="2">
    <citation type="journal article" date="2021" name="Genome Biol. Evol.">
        <title>Developing a high-quality reference genome for a parasitic bivalve with doubly uniparental inheritance (Bivalvia: Unionida).</title>
        <authorList>
            <person name="Smith C.H."/>
        </authorList>
    </citation>
    <scope>NUCLEOTIDE SEQUENCE</scope>
    <source>
        <strain evidence="1">CHS0354</strain>
        <tissue evidence="1">Mantle</tissue>
    </source>
</reference>